<gene>
    <name evidence="1" type="ORF">CCAN12_460013</name>
</gene>
<reference evidence="1 2" key="1">
    <citation type="submission" date="2015-01" db="EMBL/GenBank/DDBJ databases">
        <authorList>
            <person name="Xiang T."/>
            <person name="Song Y."/>
            <person name="Huang L."/>
            <person name="Wang B."/>
            <person name="Wu P."/>
        </authorList>
    </citation>
    <scope>NUCLEOTIDE SEQUENCE [LARGE SCALE GENOMIC DNA]</scope>
    <source>
        <strain evidence="1 2">Cc12</strain>
    </source>
</reference>
<evidence type="ECO:0000313" key="1">
    <source>
        <dbReference type="EMBL" id="CEN33737.1"/>
    </source>
</evidence>
<dbReference type="InterPro" id="IPR046532">
    <property type="entry name" value="DUF6597"/>
</dbReference>
<organism evidence="1 2">
    <name type="scientific">Capnocytophaga canimorsus</name>
    <dbReference type="NCBI Taxonomy" id="28188"/>
    <lineage>
        <taxon>Bacteria</taxon>
        <taxon>Pseudomonadati</taxon>
        <taxon>Bacteroidota</taxon>
        <taxon>Flavobacteriia</taxon>
        <taxon>Flavobacteriales</taxon>
        <taxon>Flavobacteriaceae</taxon>
        <taxon>Capnocytophaga</taxon>
    </lineage>
</organism>
<dbReference type="Proteomes" id="UP000044026">
    <property type="component" value="Unassembled WGS sequence"/>
</dbReference>
<dbReference type="EMBL" id="CDOE01000041">
    <property type="protein sequence ID" value="CEN33737.1"/>
    <property type="molecule type" value="Genomic_DNA"/>
</dbReference>
<dbReference type="Pfam" id="PF20240">
    <property type="entry name" value="DUF6597"/>
    <property type="match status" value="1"/>
</dbReference>
<dbReference type="GeneID" id="69581369"/>
<dbReference type="RefSeq" id="WP_041999115.1">
    <property type="nucleotide sequence ID" value="NZ_BOQI01000017.1"/>
</dbReference>
<sequence>MNYQTFAPHKDLSDFIKCYWTLEVPAEPNPKKQQAFVDGYVESGITDVCERMKTLSIKLIFKPKKQLIITEKLLL</sequence>
<accession>A0A0B7H760</accession>
<dbReference type="AlphaFoldDB" id="A0A0B7H760"/>
<evidence type="ECO:0000313" key="2">
    <source>
        <dbReference type="Proteomes" id="UP000044026"/>
    </source>
</evidence>
<protein>
    <submittedName>
        <fullName evidence="1">Uncharacterized protein</fullName>
    </submittedName>
</protein>
<proteinExistence type="predicted"/>
<name>A0A0B7H760_9FLAO</name>